<dbReference type="Proteomes" id="UP001652582">
    <property type="component" value="Chromosome 8"/>
</dbReference>
<dbReference type="RefSeq" id="XP_023952473.2">
    <property type="nucleotide sequence ID" value="XM_024096705.2"/>
</dbReference>
<dbReference type="SUPFAM" id="SSF51905">
    <property type="entry name" value="FAD/NAD(P)-binding domain"/>
    <property type="match status" value="1"/>
</dbReference>
<dbReference type="InterPro" id="IPR012132">
    <property type="entry name" value="GMC_OxRdtase"/>
</dbReference>
<dbReference type="GO" id="GO:0050660">
    <property type="term" value="F:flavin adenine dinucleotide binding"/>
    <property type="evidence" value="ECO:0007669"/>
    <property type="project" value="InterPro"/>
</dbReference>
<comment type="cofactor">
    <cofactor evidence="1 5">
        <name>FAD</name>
        <dbReference type="ChEBI" id="CHEBI:57692"/>
    </cofactor>
</comment>
<dbReference type="OrthoDB" id="269227at2759"/>
<name>A0A6J1P3R3_BICAN</name>
<evidence type="ECO:0000256" key="1">
    <source>
        <dbReference type="ARBA" id="ARBA00001974"/>
    </source>
</evidence>
<evidence type="ECO:0000256" key="3">
    <source>
        <dbReference type="ARBA" id="ARBA00022630"/>
    </source>
</evidence>
<organism evidence="7 8">
    <name type="scientific">Bicyclus anynana</name>
    <name type="common">Squinting bush brown butterfly</name>
    <dbReference type="NCBI Taxonomy" id="110368"/>
    <lineage>
        <taxon>Eukaryota</taxon>
        <taxon>Metazoa</taxon>
        <taxon>Ecdysozoa</taxon>
        <taxon>Arthropoda</taxon>
        <taxon>Hexapoda</taxon>
        <taxon>Insecta</taxon>
        <taxon>Pterygota</taxon>
        <taxon>Neoptera</taxon>
        <taxon>Endopterygota</taxon>
        <taxon>Lepidoptera</taxon>
        <taxon>Glossata</taxon>
        <taxon>Ditrysia</taxon>
        <taxon>Papilionoidea</taxon>
        <taxon>Nymphalidae</taxon>
        <taxon>Satyrinae</taxon>
        <taxon>Satyrini</taxon>
        <taxon>Mycalesina</taxon>
        <taxon>Bicyclus</taxon>
    </lineage>
</organism>
<reference evidence="8" key="1">
    <citation type="submission" date="2025-08" db="UniProtKB">
        <authorList>
            <consortium name="RefSeq"/>
        </authorList>
    </citation>
    <scope>IDENTIFICATION</scope>
</reference>
<accession>A0A6J1P3R3</accession>
<evidence type="ECO:0000256" key="4">
    <source>
        <dbReference type="ARBA" id="ARBA00022827"/>
    </source>
</evidence>
<dbReference type="Gene3D" id="3.30.560.10">
    <property type="entry name" value="Glucose Oxidase, domain 3"/>
    <property type="match status" value="1"/>
</dbReference>
<dbReference type="InterPro" id="IPR000172">
    <property type="entry name" value="GMC_OxRdtase_N"/>
</dbReference>
<keyword evidence="4 5" id="KW-0274">FAD</keyword>
<dbReference type="KEGG" id="bany:112056302"/>
<sequence length="608" mass="68052">METLQANITSTCPVPFSGITGDLFLQAVTAVIAAHCSILDGYTWPPDSAINVIDKGSNIQYDFIIVGAGTAGSLFASQLSNIYPSWSILLIEAGDDPGIDSEIPAFLFLNQNSSYDWFYKTYPDGQSCLGFRNRSCIWSKGKGLGGSSSINAMIYLRGHPEDFMDWETSGNNGWGYKDLIKYFEKQEELFNITDSAFPGYQNEWYDVIDKAWEELGFTANNYRNHETIIGTKKARILTQNGKRSNTAKVYFNKLGENVVIMKNTKVEKVLLNKKTKQALGVHIRHQSGKSMDIIAKKEVVLAAGSIATPQLLLLSGIGPRKHLELLNIDCLLNLPVGKNLQDHLFFPLFFKTNMNNELPRDLINILLLQYMVTRTGPFSNIGLTDYMSFINTNNDSDYPDIQFHHTYFTKNDNFVLKPYLFGVGYSDEIVQAIEALNKKQDMLGIYPTLLKPKSRGEILLSKSDLSKPIIKTNYFQHPDDLVTLIKAINFVQKLEKTSSFKALGIELLNVKIQGCHNYSYTDAYWECYIRHMATTVYHPVGTTKMGPEQDGSSVVGRDLIVHGLRNLRIVDASIMPKIPSANTMAATLALAQKAVDIIKGQYGSKDEL</sequence>
<dbReference type="PANTHER" id="PTHR11552">
    <property type="entry name" value="GLUCOSE-METHANOL-CHOLINE GMC OXIDOREDUCTASE"/>
    <property type="match status" value="1"/>
</dbReference>
<proteinExistence type="inferred from homology"/>
<dbReference type="PROSITE" id="PS00624">
    <property type="entry name" value="GMC_OXRED_2"/>
    <property type="match status" value="1"/>
</dbReference>
<dbReference type="Gene3D" id="3.50.50.60">
    <property type="entry name" value="FAD/NAD(P)-binding domain"/>
    <property type="match status" value="1"/>
</dbReference>
<evidence type="ECO:0000313" key="8">
    <source>
        <dbReference type="RefSeq" id="XP_023952473.2"/>
    </source>
</evidence>
<dbReference type="InterPro" id="IPR036188">
    <property type="entry name" value="FAD/NAD-bd_sf"/>
</dbReference>
<dbReference type="PANTHER" id="PTHR11552:SF147">
    <property type="entry name" value="CHOLINE DEHYDROGENASE, MITOCHONDRIAL"/>
    <property type="match status" value="1"/>
</dbReference>
<dbReference type="PIRSF" id="PIRSF000137">
    <property type="entry name" value="Alcohol_oxidase"/>
    <property type="match status" value="1"/>
</dbReference>
<evidence type="ECO:0000259" key="6">
    <source>
        <dbReference type="PROSITE" id="PS00624"/>
    </source>
</evidence>
<dbReference type="GeneID" id="112056302"/>
<keyword evidence="7" id="KW-1185">Reference proteome</keyword>
<dbReference type="Pfam" id="PF05199">
    <property type="entry name" value="GMC_oxred_C"/>
    <property type="match status" value="1"/>
</dbReference>
<evidence type="ECO:0000256" key="5">
    <source>
        <dbReference type="PIRSR" id="PIRSR000137-2"/>
    </source>
</evidence>
<dbReference type="SUPFAM" id="SSF54373">
    <property type="entry name" value="FAD-linked reductases, C-terminal domain"/>
    <property type="match status" value="1"/>
</dbReference>
<comment type="similarity">
    <text evidence="2">Belongs to the GMC oxidoreductase family.</text>
</comment>
<gene>
    <name evidence="8" type="primary">LOC112056302</name>
</gene>
<dbReference type="GO" id="GO:0016614">
    <property type="term" value="F:oxidoreductase activity, acting on CH-OH group of donors"/>
    <property type="evidence" value="ECO:0007669"/>
    <property type="project" value="InterPro"/>
</dbReference>
<dbReference type="AlphaFoldDB" id="A0A6J1P3R3"/>
<feature type="domain" description="Glucose-methanol-choline oxidoreductase N-terminal" evidence="6">
    <location>
        <begin position="304"/>
        <end position="318"/>
    </location>
</feature>
<protein>
    <submittedName>
        <fullName evidence="8">Glucose dehydrogenase [FAD, quinone]</fullName>
    </submittedName>
</protein>
<dbReference type="InterPro" id="IPR007867">
    <property type="entry name" value="GMC_OxRtase_C"/>
</dbReference>
<keyword evidence="3" id="KW-0285">Flavoprotein</keyword>
<feature type="binding site" evidence="5">
    <location>
        <position position="266"/>
    </location>
    <ligand>
        <name>FAD</name>
        <dbReference type="ChEBI" id="CHEBI:57692"/>
    </ligand>
</feature>
<evidence type="ECO:0000256" key="2">
    <source>
        <dbReference type="ARBA" id="ARBA00010790"/>
    </source>
</evidence>
<dbReference type="Pfam" id="PF00732">
    <property type="entry name" value="GMC_oxred_N"/>
    <property type="match status" value="1"/>
</dbReference>
<evidence type="ECO:0000313" key="7">
    <source>
        <dbReference type="Proteomes" id="UP001652582"/>
    </source>
</evidence>